<dbReference type="GO" id="GO:0019305">
    <property type="term" value="P:dTDP-rhamnose biosynthetic process"/>
    <property type="evidence" value="ECO:0007669"/>
    <property type="project" value="UniProtKB-UniRule"/>
</dbReference>
<reference evidence="8 9" key="1">
    <citation type="journal article" date="2013" name="Genome Biol. Evol.">
        <title>Genome evolution and phylogenomic analysis of candidatus kinetoplastibacterium, the betaproteobacterial endosymbionts of strigomonas and angomonas.</title>
        <authorList>
            <person name="Alves J.M."/>
            <person name="Serrano M.G."/>
            <person name="Maia da Silva F."/>
            <person name="Voegtly L.J."/>
            <person name="Matveyev A.V."/>
            <person name="Teixeira M.M."/>
            <person name="Camargo E.P."/>
            <person name="Buck G.A."/>
        </authorList>
    </citation>
    <scope>NUCLEOTIDE SEQUENCE [LARGE SCALE GENOMIC DNA]</scope>
    <source>
        <strain evidence="8 9">TCC036E</strain>
    </source>
</reference>
<dbReference type="UniPathway" id="UPA00124"/>
<organism evidence="8 9">
    <name type="scientific">Candidatus Kinetoplastidibacterium crithidiae TCC036E</name>
    <dbReference type="NCBI Taxonomy" id="1208918"/>
    <lineage>
        <taxon>Bacteria</taxon>
        <taxon>Pseudomonadati</taxon>
        <taxon>Pseudomonadota</taxon>
        <taxon>Betaproteobacteria</taxon>
        <taxon>Candidatus Kinetoplastidibacterium</taxon>
    </lineage>
</organism>
<dbReference type="PANTHER" id="PTHR21047:SF2">
    <property type="entry name" value="THYMIDINE DIPHOSPHO-4-KETO-RHAMNOSE 3,5-EPIMERASE"/>
    <property type="match status" value="1"/>
</dbReference>
<dbReference type="PANTHER" id="PTHR21047">
    <property type="entry name" value="DTDP-6-DEOXY-D-GLUCOSE-3,5 EPIMERASE"/>
    <property type="match status" value="1"/>
</dbReference>
<proteinExistence type="inferred from homology"/>
<evidence type="ECO:0000256" key="4">
    <source>
        <dbReference type="ARBA" id="ARBA00019595"/>
    </source>
</evidence>
<dbReference type="KEGG" id="kct:CDEE_0379"/>
<dbReference type="EC" id="5.1.3.13" evidence="3 7"/>
<dbReference type="EMBL" id="CP003804">
    <property type="protein sequence ID" value="AGF47445.1"/>
    <property type="molecule type" value="Genomic_DNA"/>
</dbReference>
<dbReference type="GO" id="GO:0000271">
    <property type="term" value="P:polysaccharide biosynthetic process"/>
    <property type="evidence" value="ECO:0007669"/>
    <property type="project" value="TreeGrafter"/>
</dbReference>
<feature type="site" description="Participates in a stacking interaction with the thymidine ring of dTDP-4-oxo-6-deoxyglucose" evidence="6">
    <location>
        <position position="137"/>
    </location>
</feature>
<evidence type="ECO:0000256" key="7">
    <source>
        <dbReference type="RuleBase" id="RU364069"/>
    </source>
</evidence>
<gene>
    <name evidence="8" type="ORF">CDEE_0379</name>
</gene>
<comment type="catalytic activity">
    <reaction evidence="1 7">
        <text>dTDP-4-dehydro-6-deoxy-alpha-D-glucose = dTDP-4-dehydro-beta-L-rhamnose</text>
        <dbReference type="Rhea" id="RHEA:16969"/>
        <dbReference type="ChEBI" id="CHEBI:57649"/>
        <dbReference type="ChEBI" id="CHEBI:62830"/>
        <dbReference type="EC" id="5.1.3.13"/>
    </reaction>
</comment>
<dbReference type="Proteomes" id="UP000011686">
    <property type="component" value="Chromosome"/>
</dbReference>
<dbReference type="InterPro" id="IPR000888">
    <property type="entry name" value="RmlC-like"/>
</dbReference>
<feature type="active site" description="Proton acceptor" evidence="5">
    <location>
        <position position="62"/>
    </location>
</feature>
<dbReference type="PATRIC" id="fig|1208918.3.peg.140"/>
<dbReference type="eggNOG" id="COG1898">
    <property type="taxonomic scope" value="Bacteria"/>
</dbReference>
<dbReference type="CDD" id="cd00438">
    <property type="entry name" value="cupin_RmlC"/>
    <property type="match status" value="1"/>
</dbReference>
<comment type="function">
    <text evidence="2 7">Catalyzes the epimerization of the C3' and C5'positions of dTDP-6-deoxy-D-xylo-4-hexulose, forming dTDP-6-deoxy-L-lyxo-4-hexulose.</text>
</comment>
<dbReference type="InterPro" id="IPR014710">
    <property type="entry name" value="RmlC-like_jellyroll"/>
</dbReference>
<evidence type="ECO:0000313" key="9">
    <source>
        <dbReference type="Proteomes" id="UP000011686"/>
    </source>
</evidence>
<dbReference type="NCBIfam" id="TIGR01221">
    <property type="entry name" value="rmlC"/>
    <property type="match status" value="1"/>
</dbReference>
<feature type="active site" description="Proton donor" evidence="5">
    <location>
        <position position="131"/>
    </location>
</feature>
<comment type="pathway">
    <text evidence="7">Carbohydrate biosynthesis; dTDP-L-rhamnose biosynthesis.</text>
</comment>
<evidence type="ECO:0000256" key="3">
    <source>
        <dbReference type="ARBA" id="ARBA00012098"/>
    </source>
</evidence>
<name>M1M5K4_9PROT</name>
<dbReference type="HOGENOM" id="CLU_090940_1_1_4"/>
<dbReference type="STRING" id="1208918.CDEE_0379"/>
<comment type="similarity">
    <text evidence="7">Belongs to the dTDP-4-dehydrorhamnose 3,5-epimerase family.</text>
</comment>
<evidence type="ECO:0000256" key="5">
    <source>
        <dbReference type="PIRSR" id="PIRSR600888-1"/>
    </source>
</evidence>
<evidence type="ECO:0000256" key="1">
    <source>
        <dbReference type="ARBA" id="ARBA00001298"/>
    </source>
</evidence>
<keyword evidence="7 8" id="KW-0413">Isomerase</keyword>
<sequence length="179" mass="21041">MITKPLTIQNLLIIKPKIFRDTRGSFFESFNSLKFQKLVMKDYPFVQDNCSISKHNVLRGLHFQTIKPQAKLIQVLYGKIFDVVVDLRYGSSTFGKWESIILKSSNREQLWIPEGFAHGFLVLSKKAIVLYKTTQFYQPNLERCIVWNDETLKINWPIKDHPIVSEKDRKGQKFKDFIN</sequence>
<evidence type="ECO:0000313" key="8">
    <source>
        <dbReference type="EMBL" id="AGF47445.1"/>
    </source>
</evidence>
<protein>
    <recommendedName>
        <fullName evidence="4 7">dTDP-4-dehydrorhamnose 3,5-epimerase</fullName>
        <ecNumber evidence="3 7">5.1.3.13</ecNumber>
    </recommendedName>
    <alternativeName>
        <fullName evidence="7">Thymidine diphospho-4-keto-rhamnose 3,5-epimerase</fullName>
    </alternativeName>
</protein>
<evidence type="ECO:0000256" key="2">
    <source>
        <dbReference type="ARBA" id="ARBA00001997"/>
    </source>
</evidence>
<dbReference type="InterPro" id="IPR011051">
    <property type="entry name" value="RmlC_Cupin_sf"/>
</dbReference>
<keyword evidence="9" id="KW-1185">Reference proteome</keyword>
<dbReference type="GO" id="GO:0008830">
    <property type="term" value="F:dTDP-4-dehydrorhamnose 3,5-epimerase activity"/>
    <property type="evidence" value="ECO:0007669"/>
    <property type="project" value="UniProtKB-UniRule"/>
</dbReference>
<dbReference type="GO" id="GO:0005829">
    <property type="term" value="C:cytosol"/>
    <property type="evidence" value="ECO:0007669"/>
    <property type="project" value="TreeGrafter"/>
</dbReference>
<dbReference type="AlphaFoldDB" id="M1M5K4"/>
<evidence type="ECO:0000256" key="6">
    <source>
        <dbReference type="PIRSR" id="PIRSR600888-3"/>
    </source>
</evidence>
<comment type="subunit">
    <text evidence="7">Homodimer.</text>
</comment>
<dbReference type="Pfam" id="PF00908">
    <property type="entry name" value="dTDP_sugar_isom"/>
    <property type="match status" value="1"/>
</dbReference>
<accession>M1M5K4</accession>
<dbReference type="RefSeq" id="WP_015238988.1">
    <property type="nucleotide sequence ID" value="NC_020283.1"/>
</dbReference>
<dbReference type="Gene3D" id="2.60.120.10">
    <property type="entry name" value="Jelly Rolls"/>
    <property type="match status" value="1"/>
</dbReference>
<dbReference type="SUPFAM" id="SSF51182">
    <property type="entry name" value="RmlC-like cupins"/>
    <property type="match status" value="1"/>
</dbReference>